<dbReference type="SUPFAM" id="SSF51110">
    <property type="entry name" value="alpha-D-mannose-specific plant lectins"/>
    <property type="match status" value="1"/>
</dbReference>
<dbReference type="Pfam" id="PF00008">
    <property type="entry name" value="EGF"/>
    <property type="match status" value="1"/>
</dbReference>
<accession>A0A1S3JGK9</accession>
<evidence type="ECO:0000259" key="7">
    <source>
        <dbReference type="PROSITE" id="PS50026"/>
    </source>
</evidence>
<keyword evidence="5" id="KW-0245">EGF-like domain</keyword>
<dbReference type="KEGG" id="lak:106172899"/>
<dbReference type="Pfam" id="PF00024">
    <property type="entry name" value="PAN_1"/>
    <property type="match status" value="1"/>
</dbReference>
<dbReference type="OrthoDB" id="10045365at2759"/>
<feature type="domain" description="EGF-like" evidence="7">
    <location>
        <begin position="109"/>
        <end position="147"/>
    </location>
</feature>
<feature type="signal peptide" evidence="6">
    <location>
        <begin position="1"/>
        <end position="20"/>
    </location>
</feature>
<feature type="disulfide bond" evidence="5">
    <location>
        <begin position="118"/>
        <end position="135"/>
    </location>
</feature>
<keyword evidence="1" id="KW-0479">Metal-binding</keyword>
<evidence type="ECO:0000313" key="9">
    <source>
        <dbReference type="Proteomes" id="UP000085678"/>
    </source>
</evidence>
<keyword evidence="6" id="KW-0732">Signal</keyword>
<dbReference type="AlphaFoldDB" id="A0A1S3JGK9"/>
<keyword evidence="9" id="KW-1185">Reference proteome</keyword>
<dbReference type="InterPro" id="IPR036056">
    <property type="entry name" value="Fibrinogen-like_C"/>
</dbReference>
<dbReference type="PROSITE" id="PS50927">
    <property type="entry name" value="BULB_LECTIN"/>
    <property type="match status" value="1"/>
</dbReference>
<dbReference type="Proteomes" id="UP000085678">
    <property type="component" value="Unplaced"/>
</dbReference>
<evidence type="ECO:0000256" key="3">
    <source>
        <dbReference type="ARBA" id="ARBA00022837"/>
    </source>
</evidence>
<dbReference type="NCBIfam" id="NF040941">
    <property type="entry name" value="GGGWT_bact"/>
    <property type="match status" value="1"/>
</dbReference>
<dbReference type="InterPro" id="IPR014716">
    <property type="entry name" value="Fibrinogen_a/b/g_C_1"/>
</dbReference>
<dbReference type="InterPro" id="IPR036426">
    <property type="entry name" value="Bulb-type_lectin_dom_sf"/>
</dbReference>
<evidence type="ECO:0000256" key="1">
    <source>
        <dbReference type="ARBA" id="ARBA00022723"/>
    </source>
</evidence>
<dbReference type="GeneID" id="106172899"/>
<feature type="disulfide bond" evidence="5">
    <location>
        <begin position="137"/>
        <end position="146"/>
    </location>
</feature>
<dbReference type="PROSITE" id="PS50026">
    <property type="entry name" value="EGF_3"/>
    <property type="match status" value="1"/>
</dbReference>
<protein>
    <submittedName>
        <fullName evidence="10">Uncharacterized protein LOC106172899</fullName>
    </submittedName>
</protein>
<keyword evidence="4 5" id="KW-1015">Disulfide bond</keyword>
<dbReference type="SUPFAM" id="SSF57196">
    <property type="entry name" value="EGF/Laminin"/>
    <property type="match status" value="1"/>
</dbReference>
<dbReference type="GO" id="GO:0046872">
    <property type="term" value="F:metal ion binding"/>
    <property type="evidence" value="ECO:0007669"/>
    <property type="project" value="UniProtKB-KW"/>
</dbReference>
<reference evidence="10" key="1">
    <citation type="submission" date="2025-08" db="UniProtKB">
        <authorList>
            <consortium name="RefSeq"/>
        </authorList>
    </citation>
    <scope>IDENTIFICATION</scope>
    <source>
        <tissue evidence="10">Gonads</tissue>
    </source>
</reference>
<dbReference type="RefSeq" id="XP_013409281.1">
    <property type="nucleotide sequence ID" value="XM_013553827.1"/>
</dbReference>
<feature type="chain" id="PRO_5010266381" evidence="6">
    <location>
        <begin position="21"/>
        <end position="566"/>
    </location>
</feature>
<dbReference type="InParanoid" id="A0A1S3JGK9"/>
<keyword evidence="2" id="KW-0430">Lectin</keyword>
<dbReference type="GO" id="GO:0005615">
    <property type="term" value="C:extracellular space"/>
    <property type="evidence" value="ECO:0007669"/>
    <property type="project" value="TreeGrafter"/>
</dbReference>
<evidence type="ECO:0000256" key="6">
    <source>
        <dbReference type="SAM" id="SignalP"/>
    </source>
</evidence>
<evidence type="ECO:0000313" key="10">
    <source>
        <dbReference type="RefSeq" id="XP_013409281.1"/>
    </source>
</evidence>
<dbReference type="PROSITE" id="PS00022">
    <property type="entry name" value="EGF_1"/>
    <property type="match status" value="1"/>
</dbReference>
<dbReference type="PANTHER" id="PTHR16146">
    <property type="entry name" value="INTELECTIN"/>
    <property type="match status" value="1"/>
</dbReference>
<evidence type="ECO:0000256" key="2">
    <source>
        <dbReference type="ARBA" id="ARBA00022734"/>
    </source>
</evidence>
<dbReference type="InterPro" id="IPR000742">
    <property type="entry name" value="EGF"/>
</dbReference>
<dbReference type="Gene3D" id="3.90.215.10">
    <property type="entry name" value="Gamma Fibrinogen, chain A, domain 1"/>
    <property type="match status" value="1"/>
</dbReference>
<proteinExistence type="predicted"/>
<dbReference type="GO" id="GO:0070492">
    <property type="term" value="F:oligosaccharide binding"/>
    <property type="evidence" value="ECO:0007669"/>
    <property type="project" value="TreeGrafter"/>
</dbReference>
<sequence length="566" mass="61762">MARVLATLFLLYGTPAFIEGSLSTYGHSFIARGSHLDNGTTVIASLEGTTEGQCMTECQASSQCEATNYDTLTGLCQHLDTIPGTPSLTCNADWVYATKKSLTESQLPDSNLCSPNPCMHGTCTRSCDAAAGYTCTCEEGFAGARCNESVSSCPDRLLAGEKIHRTDTNHPDSLCSASGRYKLYVETDGDVVIYDLGEYMNADPPQLVWHSNTSGTNDVYFTLQNDGNLVSYDSGNTAHFSIDYTIITGTPFSPSHIVLENDGGLRYYDVNGLLRWDSKTAAITYMQGTLRKTLADYNHKGFPIGSHWRRPASSCFEILSNNASYGTGIYFIRPRGDTGLAARTWCDMDFDGGGWTLVSYGYMHSTGNDGNSRNLVNMNRQNGYNWDPISRANSHGLIPLQDGAIKIANNANYMLMAAGNNPTTGTIDEYSHAYKIDIRHKKYTITFENHSHYKLGTHMHSQAYTVTAMKGESGTATRYALAEALGVTWSSSFPAGYGFNENDQLSGSFDKGPFFPSVHSGSGTSCSCTCSKWDPDVTGGNRCYSHRGWYSLNGNGYTGAMSIWFK</sequence>
<dbReference type="Gene3D" id="2.10.25.10">
    <property type="entry name" value="Laminin"/>
    <property type="match status" value="1"/>
</dbReference>
<organism evidence="9 10">
    <name type="scientific">Lingula anatina</name>
    <name type="common">Brachiopod</name>
    <name type="synonym">Lingula unguis</name>
    <dbReference type="NCBI Taxonomy" id="7574"/>
    <lineage>
        <taxon>Eukaryota</taxon>
        <taxon>Metazoa</taxon>
        <taxon>Spiralia</taxon>
        <taxon>Lophotrochozoa</taxon>
        <taxon>Brachiopoda</taxon>
        <taxon>Linguliformea</taxon>
        <taxon>Lingulata</taxon>
        <taxon>Lingulida</taxon>
        <taxon>Linguloidea</taxon>
        <taxon>Lingulidae</taxon>
        <taxon>Lingula</taxon>
    </lineage>
</organism>
<evidence type="ECO:0000256" key="5">
    <source>
        <dbReference type="PROSITE-ProRule" id="PRU00076"/>
    </source>
</evidence>
<feature type="disulfide bond" evidence="5">
    <location>
        <begin position="113"/>
        <end position="123"/>
    </location>
</feature>
<dbReference type="SUPFAM" id="SSF56496">
    <property type="entry name" value="Fibrinogen C-terminal domain-like"/>
    <property type="match status" value="1"/>
</dbReference>
<dbReference type="InterPro" id="IPR001480">
    <property type="entry name" value="Bulb-type_lectin_dom"/>
</dbReference>
<keyword evidence="3" id="KW-0106">Calcium</keyword>
<dbReference type="InterPro" id="IPR003609">
    <property type="entry name" value="Pan_app"/>
</dbReference>
<feature type="domain" description="Bulb-type lectin" evidence="8">
    <location>
        <begin position="159"/>
        <end position="280"/>
    </location>
</feature>
<dbReference type="PROSITE" id="PS01186">
    <property type="entry name" value="EGF_2"/>
    <property type="match status" value="1"/>
</dbReference>
<evidence type="ECO:0000256" key="4">
    <source>
        <dbReference type="ARBA" id="ARBA00023157"/>
    </source>
</evidence>
<gene>
    <name evidence="10" type="primary">LOC106172899</name>
</gene>
<dbReference type="Gene3D" id="2.90.10.10">
    <property type="entry name" value="Bulb-type lectin domain"/>
    <property type="match status" value="1"/>
</dbReference>
<name>A0A1S3JGK9_LINAN</name>
<evidence type="ECO:0000259" key="8">
    <source>
        <dbReference type="PROSITE" id="PS50927"/>
    </source>
</evidence>
<dbReference type="SMART" id="SM00181">
    <property type="entry name" value="EGF"/>
    <property type="match status" value="1"/>
</dbReference>
<dbReference type="PANTHER" id="PTHR16146:SF46">
    <property type="entry name" value="INTELECTIN-1A-RELATED"/>
    <property type="match status" value="1"/>
</dbReference>